<reference evidence="1" key="1">
    <citation type="journal article" date="2015" name="Nature">
        <title>Complex archaea that bridge the gap between prokaryotes and eukaryotes.</title>
        <authorList>
            <person name="Spang A."/>
            <person name="Saw J.H."/>
            <person name="Jorgensen S.L."/>
            <person name="Zaremba-Niedzwiedzka K."/>
            <person name="Martijn J."/>
            <person name="Lind A.E."/>
            <person name="van Eijk R."/>
            <person name="Schleper C."/>
            <person name="Guy L."/>
            <person name="Ettema T.J."/>
        </authorList>
    </citation>
    <scope>NUCLEOTIDE SEQUENCE</scope>
</reference>
<comment type="caution">
    <text evidence="1">The sequence shown here is derived from an EMBL/GenBank/DDBJ whole genome shotgun (WGS) entry which is preliminary data.</text>
</comment>
<dbReference type="EMBL" id="LAZR01000399">
    <property type="protein sequence ID" value="KKN70713.1"/>
    <property type="molecule type" value="Genomic_DNA"/>
</dbReference>
<gene>
    <name evidence="1" type="ORF">LCGC14_0428680</name>
</gene>
<accession>A0A0F9VYA9</accession>
<evidence type="ECO:0000313" key="1">
    <source>
        <dbReference type="EMBL" id="KKN70713.1"/>
    </source>
</evidence>
<proteinExistence type="predicted"/>
<dbReference type="AlphaFoldDB" id="A0A0F9VYA9"/>
<organism evidence="1">
    <name type="scientific">marine sediment metagenome</name>
    <dbReference type="NCBI Taxonomy" id="412755"/>
    <lineage>
        <taxon>unclassified sequences</taxon>
        <taxon>metagenomes</taxon>
        <taxon>ecological metagenomes</taxon>
    </lineage>
</organism>
<protein>
    <submittedName>
        <fullName evidence="1">Uncharacterized protein</fullName>
    </submittedName>
</protein>
<sequence length="76" mass="8400">MPLTTGAQNTAPNALSLEGLDIYLGPESAFLDETSPDDEALAGLKETPISWADAMIRRWPDENGFVDRGAYFYYDK</sequence>
<name>A0A0F9VYA9_9ZZZZ</name>